<reference evidence="3 5" key="2">
    <citation type="submission" date="2018-03" db="EMBL/GenBank/DDBJ databases">
        <authorList>
            <person name="Fogelqvist J."/>
        </authorList>
    </citation>
    <scope>NUCLEOTIDE SEQUENCE [LARGE SCALE GENOMIC DNA]</scope>
</reference>
<dbReference type="Proteomes" id="UP000290189">
    <property type="component" value="Unassembled WGS sequence"/>
</dbReference>
<dbReference type="AlphaFoldDB" id="A0A0G4J3F5"/>
<reference evidence="2 4" key="1">
    <citation type="submission" date="2015-02" db="EMBL/GenBank/DDBJ databases">
        <authorList>
            <person name="Chooi Y.-H."/>
        </authorList>
    </citation>
    <scope>NUCLEOTIDE SEQUENCE [LARGE SCALE GENOMIC DNA]</scope>
    <source>
        <strain evidence="2">E3</strain>
    </source>
</reference>
<feature type="region of interest" description="Disordered" evidence="1">
    <location>
        <begin position="85"/>
        <end position="114"/>
    </location>
</feature>
<name>A0A0G4J3F5_PLABS</name>
<accession>A0A0G4J3F5</accession>
<dbReference type="Proteomes" id="UP000039324">
    <property type="component" value="Unassembled WGS sequence"/>
</dbReference>
<evidence type="ECO:0000313" key="2">
    <source>
        <dbReference type="EMBL" id="CEP01904.1"/>
    </source>
</evidence>
<keyword evidence="3" id="KW-0496">Mitochondrion</keyword>
<organism evidence="2 4">
    <name type="scientific">Plasmodiophora brassicae</name>
    <name type="common">Clubroot disease agent</name>
    <dbReference type="NCBI Taxonomy" id="37360"/>
    <lineage>
        <taxon>Eukaryota</taxon>
        <taxon>Sar</taxon>
        <taxon>Rhizaria</taxon>
        <taxon>Endomyxa</taxon>
        <taxon>Phytomyxea</taxon>
        <taxon>Plasmodiophorida</taxon>
        <taxon>Plasmodiophoridae</taxon>
        <taxon>Plasmodiophora</taxon>
    </lineage>
</organism>
<keyword evidence="4" id="KW-1185">Reference proteome</keyword>
<gene>
    <name evidence="2" type="ORF">PBRA_008847</name>
    <name evidence="3" type="ORF">PLBR_LOCUS5893</name>
</gene>
<evidence type="ECO:0000313" key="3">
    <source>
        <dbReference type="EMBL" id="SPQ98678.1"/>
    </source>
</evidence>
<evidence type="ECO:0000256" key="1">
    <source>
        <dbReference type="SAM" id="MobiDB-lite"/>
    </source>
</evidence>
<geneLocation type="mitochondrion" evidence="3"/>
<proteinExistence type="predicted"/>
<protein>
    <submittedName>
        <fullName evidence="2">Uncharacterized protein</fullName>
    </submittedName>
</protein>
<evidence type="ECO:0000313" key="5">
    <source>
        <dbReference type="Proteomes" id="UP000290189"/>
    </source>
</evidence>
<evidence type="ECO:0000313" key="4">
    <source>
        <dbReference type="Proteomes" id="UP000039324"/>
    </source>
</evidence>
<sequence length="273" mass="30116">MLYAQHHVMNSAVHCYLSSRIITTMPASILQCHSTVTFTHAYTITPNIGRRRCRAAPLRFDRNHKAPACVNASSRAPCPVPRARVLHGGHISGTRPERRPGQIGPGDAGGPAQIESPRAFQGVAERMVHASKDNMDLKSALVQNNRQLAIGNAQRIISLLVDLSKKAHRDQTLCSLTPASLSDMTYAEFAEHTEQCRVESARFFTVPLSDLERCWNKAIKRLVSAADGDLPLPSVGLAVSALGIGFPFRWMHEFAGTFHPVERIKIIGRRELQ</sequence>
<dbReference type="EMBL" id="CDSF01000121">
    <property type="protein sequence ID" value="CEP01904.1"/>
    <property type="molecule type" value="Genomic_DNA"/>
</dbReference>
<dbReference type="EMBL" id="OVEO01000010">
    <property type="protein sequence ID" value="SPQ98678.1"/>
    <property type="molecule type" value="Genomic_DNA"/>
</dbReference>